<feature type="domain" description="Glycoside hydrolase family 19 catalytic" evidence="1">
    <location>
        <begin position="73"/>
        <end position="119"/>
    </location>
</feature>
<dbReference type="InterPro" id="IPR023346">
    <property type="entry name" value="Lysozyme-like_dom_sf"/>
</dbReference>
<protein>
    <submittedName>
        <fullName evidence="2">Chitinase class I</fullName>
    </submittedName>
</protein>
<dbReference type="InterPro" id="IPR000726">
    <property type="entry name" value="Glyco_hydro_19_cat"/>
</dbReference>
<accession>A0A1N7LDG3</accession>
<dbReference type="AlphaFoldDB" id="A0A1N7LDG3"/>
<dbReference type="GO" id="GO:0016998">
    <property type="term" value="P:cell wall macromolecule catabolic process"/>
    <property type="evidence" value="ECO:0007669"/>
    <property type="project" value="InterPro"/>
</dbReference>
<dbReference type="RefSeq" id="WP_027380854.1">
    <property type="nucleotide sequence ID" value="NZ_FTOV01000002.1"/>
</dbReference>
<dbReference type="OrthoDB" id="3078754at2"/>
<organism evidence="2 3">
    <name type="scientific">Chryseobacterium gambrini</name>
    <dbReference type="NCBI Taxonomy" id="373672"/>
    <lineage>
        <taxon>Bacteria</taxon>
        <taxon>Pseudomonadati</taxon>
        <taxon>Bacteroidota</taxon>
        <taxon>Flavobacteriia</taxon>
        <taxon>Flavobacteriales</taxon>
        <taxon>Weeksellaceae</taxon>
        <taxon>Chryseobacterium group</taxon>
        <taxon>Chryseobacterium</taxon>
    </lineage>
</organism>
<proteinExistence type="predicted"/>
<dbReference type="GO" id="GO:0004568">
    <property type="term" value="F:chitinase activity"/>
    <property type="evidence" value="ECO:0007669"/>
    <property type="project" value="InterPro"/>
</dbReference>
<dbReference type="Pfam" id="PF00182">
    <property type="entry name" value="Glyco_hydro_19"/>
    <property type="match status" value="1"/>
</dbReference>
<gene>
    <name evidence="2" type="ORF">SAMN05421785_102163</name>
</gene>
<evidence type="ECO:0000259" key="1">
    <source>
        <dbReference type="Pfam" id="PF00182"/>
    </source>
</evidence>
<dbReference type="SUPFAM" id="SSF53955">
    <property type="entry name" value="Lysozyme-like"/>
    <property type="match status" value="1"/>
</dbReference>
<dbReference type="GO" id="GO:0006032">
    <property type="term" value="P:chitin catabolic process"/>
    <property type="evidence" value="ECO:0007669"/>
    <property type="project" value="InterPro"/>
</dbReference>
<dbReference type="STRING" id="373672.SAMN05421785_102163"/>
<evidence type="ECO:0000313" key="3">
    <source>
        <dbReference type="Proteomes" id="UP000185781"/>
    </source>
</evidence>
<evidence type="ECO:0000313" key="2">
    <source>
        <dbReference type="EMBL" id="SIS71905.1"/>
    </source>
</evidence>
<dbReference type="Proteomes" id="UP000185781">
    <property type="component" value="Unassembled WGS sequence"/>
</dbReference>
<dbReference type="Gene3D" id="1.10.530.10">
    <property type="match status" value="1"/>
</dbReference>
<reference evidence="2 3" key="1">
    <citation type="submission" date="2017-01" db="EMBL/GenBank/DDBJ databases">
        <authorList>
            <person name="Mah S.A."/>
            <person name="Swanson W.J."/>
            <person name="Moy G.W."/>
            <person name="Vacquier V.D."/>
        </authorList>
    </citation>
    <scope>NUCLEOTIDE SEQUENCE [LARGE SCALE GENOMIC DNA]</scope>
    <source>
        <strain evidence="2 3">DSM 18014</strain>
    </source>
</reference>
<name>A0A1N7LDG3_9FLAO</name>
<dbReference type="EMBL" id="FTOV01000002">
    <property type="protein sequence ID" value="SIS71905.1"/>
    <property type="molecule type" value="Genomic_DNA"/>
</dbReference>
<sequence>MINRKKFFDEYRQNLDPNRKLDQPEVNALNIFLDFADAAWKMFTVQQWSYIFATTFHETNATFLPIKEAYWLSEDWRKKNLRYFPYYGRGYVQITWKDNYNKFSQEIGEDFVKNPDLVMLPKYAFKILIDGFKTGAFTGKKISDYINDKSKDYIGARRCINGTDKSDLIATYAATFERILTK</sequence>